<reference evidence="3" key="1">
    <citation type="journal article" date="2019" name="Int. J. Syst. Evol. Microbiol.">
        <title>The Global Catalogue of Microorganisms (GCM) 10K type strain sequencing project: providing services to taxonomists for standard genome sequencing and annotation.</title>
        <authorList>
            <consortium name="The Broad Institute Genomics Platform"/>
            <consortium name="The Broad Institute Genome Sequencing Center for Infectious Disease"/>
            <person name="Wu L."/>
            <person name="Ma J."/>
        </authorList>
    </citation>
    <scope>NUCLEOTIDE SEQUENCE [LARGE SCALE GENOMIC DNA]</scope>
    <source>
        <strain evidence="3">CGMCC 4.7608</strain>
    </source>
</reference>
<evidence type="ECO:0000259" key="1">
    <source>
        <dbReference type="PROSITE" id="PS50076"/>
    </source>
</evidence>
<comment type="caution">
    <text evidence="2">The sequence shown here is derived from an EMBL/GenBank/DDBJ whole genome shotgun (WGS) entry which is preliminary data.</text>
</comment>
<dbReference type="Pfam" id="PF00226">
    <property type="entry name" value="DnaJ"/>
    <property type="match status" value="1"/>
</dbReference>
<dbReference type="RefSeq" id="WP_048411694.1">
    <property type="nucleotide sequence ID" value="NZ_JAJOHW010000076.1"/>
</dbReference>
<dbReference type="PROSITE" id="PS50076">
    <property type="entry name" value="DNAJ_2"/>
    <property type="match status" value="1"/>
</dbReference>
<dbReference type="SMART" id="SM00271">
    <property type="entry name" value="DnaJ"/>
    <property type="match status" value="1"/>
</dbReference>
<dbReference type="InterPro" id="IPR001623">
    <property type="entry name" value="DnaJ_domain"/>
</dbReference>
<keyword evidence="3" id="KW-1185">Reference proteome</keyword>
<sequence length="112" mass="12650">MKLITLIVFGLLGFWLVDYLLSARKNARQQPRRPAPEAEPVAEPVSELEQACRVLQITLPCSAEALKAAYRARMAEYHPDKVSTLGQELRELAERKSKEINAAYQRLLPLCS</sequence>
<accession>A0ABV8ZTA3</accession>
<proteinExistence type="predicted"/>
<organism evidence="2 3">
    <name type="scientific">Chromobacterium aquaticum</name>
    <dbReference type="NCBI Taxonomy" id="467180"/>
    <lineage>
        <taxon>Bacteria</taxon>
        <taxon>Pseudomonadati</taxon>
        <taxon>Pseudomonadota</taxon>
        <taxon>Betaproteobacteria</taxon>
        <taxon>Neisseriales</taxon>
        <taxon>Chromobacteriaceae</taxon>
        <taxon>Chromobacterium</taxon>
    </lineage>
</organism>
<feature type="domain" description="J" evidence="1">
    <location>
        <begin position="50"/>
        <end position="112"/>
    </location>
</feature>
<protein>
    <submittedName>
        <fullName evidence="2">DnaJ family molecular chaperone</fullName>
    </submittedName>
</protein>
<dbReference type="SUPFAM" id="SSF46565">
    <property type="entry name" value="Chaperone J-domain"/>
    <property type="match status" value="1"/>
</dbReference>
<dbReference type="Gene3D" id="1.10.287.110">
    <property type="entry name" value="DnaJ domain"/>
    <property type="match status" value="1"/>
</dbReference>
<dbReference type="InterPro" id="IPR036869">
    <property type="entry name" value="J_dom_sf"/>
</dbReference>
<name>A0ABV8ZTA3_9NEIS</name>
<dbReference type="EMBL" id="JBHSEK010000007">
    <property type="protein sequence ID" value="MFC4490555.1"/>
    <property type="molecule type" value="Genomic_DNA"/>
</dbReference>
<dbReference type="Proteomes" id="UP001595999">
    <property type="component" value="Unassembled WGS sequence"/>
</dbReference>
<evidence type="ECO:0000313" key="2">
    <source>
        <dbReference type="EMBL" id="MFC4490555.1"/>
    </source>
</evidence>
<dbReference type="CDD" id="cd06257">
    <property type="entry name" value="DnaJ"/>
    <property type="match status" value="1"/>
</dbReference>
<gene>
    <name evidence="2" type="ORF">ACFO0R_13100</name>
</gene>
<evidence type="ECO:0000313" key="3">
    <source>
        <dbReference type="Proteomes" id="UP001595999"/>
    </source>
</evidence>